<keyword evidence="2" id="KW-0472">Membrane</keyword>
<feature type="transmembrane region" description="Helical" evidence="2">
    <location>
        <begin position="20"/>
        <end position="41"/>
    </location>
</feature>
<dbReference type="EMBL" id="OZ020104">
    <property type="protein sequence ID" value="CAK9278276.1"/>
    <property type="molecule type" value="Genomic_DNA"/>
</dbReference>
<dbReference type="InterPro" id="IPR051944">
    <property type="entry name" value="BEACH_domain_protein"/>
</dbReference>
<feature type="transmembrane region" description="Helical" evidence="2">
    <location>
        <begin position="53"/>
        <end position="70"/>
    </location>
</feature>
<dbReference type="PANTHER" id="PTHR46108">
    <property type="entry name" value="BLUE CHEESE"/>
    <property type="match status" value="1"/>
</dbReference>
<sequence length="235" mass="26121">MGSYNQMTFSTFLWMDKRESLLLVPICCLHSKVLLLCHWMCSRYWMQAFSHPLCLLCIACLALLFIPVLSQPHTTLDGSKLTDDIRDESRGVVHIMKALAQHPVAAQSLAEDDSLQLMFHMIALGGTIPMLSHSDSFKKIAATTPPLHLAQLHRHVMQILGLLLTSDNGSTAKYIETHELVEVLLTPVMDFDAHTGNASYTVGVVSLLLNCIQLSCRSESGEVSLKHNFQTGRGY</sequence>
<dbReference type="PANTHER" id="PTHR46108:SF4">
    <property type="entry name" value="BLUE CHEESE"/>
    <property type="match status" value="1"/>
</dbReference>
<keyword evidence="4" id="KW-1185">Reference proteome</keyword>
<protein>
    <recommendedName>
        <fullName evidence="5">Dymeclin</fullName>
    </recommendedName>
</protein>
<evidence type="ECO:0000256" key="2">
    <source>
        <dbReference type="SAM" id="Phobius"/>
    </source>
</evidence>
<keyword evidence="2" id="KW-0812">Transmembrane</keyword>
<organism evidence="3 4">
    <name type="scientific">Sphagnum jensenii</name>
    <dbReference type="NCBI Taxonomy" id="128206"/>
    <lineage>
        <taxon>Eukaryota</taxon>
        <taxon>Viridiplantae</taxon>
        <taxon>Streptophyta</taxon>
        <taxon>Embryophyta</taxon>
        <taxon>Bryophyta</taxon>
        <taxon>Sphagnophytina</taxon>
        <taxon>Sphagnopsida</taxon>
        <taxon>Sphagnales</taxon>
        <taxon>Sphagnaceae</taxon>
        <taxon>Sphagnum</taxon>
    </lineage>
</organism>
<gene>
    <name evidence="3" type="ORF">CSSPJE1EN1_LOCUS23754</name>
</gene>
<keyword evidence="1" id="KW-0853">WD repeat</keyword>
<evidence type="ECO:0000256" key="1">
    <source>
        <dbReference type="ARBA" id="ARBA00022574"/>
    </source>
</evidence>
<evidence type="ECO:0000313" key="4">
    <source>
        <dbReference type="Proteomes" id="UP001497444"/>
    </source>
</evidence>
<evidence type="ECO:0008006" key="5">
    <source>
        <dbReference type="Google" id="ProtNLM"/>
    </source>
</evidence>
<dbReference type="Proteomes" id="UP001497444">
    <property type="component" value="Chromosome 9"/>
</dbReference>
<name>A0ABP0XK37_9BRYO</name>
<keyword evidence="2" id="KW-1133">Transmembrane helix</keyword>
<evidence type="ECO:0000313" key="3">
    <source>
        <dbReference type="EMBL" id="CAK9278276.1"/>
    </source>
</evidence>
<accession>A0ABP0XK37</accession>
<proteinExistence type="predicted"/>
<reference evidence="3" key="1">
    <citation type="submission" date="2024-02" db="EMBL/GenBank/DDBJ databases">
        <authorList>
            <consortium name="ELIXIR-Norway"/>
            <consortium name="Elixir Norway"/>
        </authorList>
    </citation>
    <scope>NUCLEOTIDE SEQUENCE</scope>
</reference>